<comment type="caution">
    <text evidence="2">The sequence shown here is derived from an EMBL/GenBank/DDBJ whole genome shotgun (WGS) entry which is preliminary data.</text>
</comment>
<dbReference type="OrthoDB" id="416253at2759"/>
<sequence length="280" mass="31741">MANSKIVLSDGNKIPSIGFGTWLHADPELLEKSLEAALETGYRHIDTATLYGNEHVIGNVLKRWFDQGKLKREEVFVTTKLPPNALRPLQVIDTLRLSLEKLQLTMVRLTWTEEQLKRIVGEAKILPANIQVEMHAYFQQRSLRALCKELGVSITAYSVLGSSGRSEFHAAFKAPFTDMGILDDPVVKEISEKLNKTPAQILMRFLLQLNVIVLCKSAKPERVRENIDVFNFKLSPEDVSRLEKLDKDLEGRSFAWTILPGILQHPEYPYKEVLFASISV</sequence>
<dbReference type="AlphaFoldDB" id="A0A8J2L952"/>
<proteinExistence type="predicted"/>
<feature type="domain" description="NADP-dependent oxidoreductase" evidence="1">
    <location>
        <begin position="114"/>
        <end position="246"/>
    </location>
</feature>
<name>A0A8J2L952_9HEXA</name>
<dbReference type="PANTHER" id="PTHR11732">
    <property type="entry name" value="ALDO/KETO REDUCTASE"/>
    <property type="match status" value="1"/>
</dbReference>
<reference evidence="2" key="1">
    <citation type="submission" date="2021-06" db="EMBL/GenBank/DDBJ databases">
        <authorList>
            <person name="Hodson N. C."/>
            <person name="Mongue J. A."/>
            <person name="Jaron S. K."/>
        </authorList>
    </citation>
    <scope>NUCLEOTIDE SEQUENCE</scope>
</reference>
<keyword evidence="3" id="KW-1185">Reference proteome</keyword>
<accession>A0A8J2L952</accession>
<evidence type="ECO:0000313" key="3">
    <source>
        <dbReference type="Proteomes" id="UP000708208"/>
    </source>
</evidence>
<dbReference type="Proteomes" id="UP000708208">
    <property type="component" value="Unassembled WGS sequence"/>
</dbReference>
<dbReference type="Pfam" id="PF00248">
    <property type="entry name" value="Aldo_ket_red"/>
    <property type="match status" value="2"/>
</dbReference>
<dbReference type="PROSITE" id="PS00798">
    <property type="entry name" value="ALDOKETO_REDUCTASE_1"/>
    <property type="match status" value="1"/>
</dbReference>
<dbReference type="EMBL" id="CAJVCH010410912">
    <property type="protein sequence ID" value="CAG7818088.1"/>
    <property type="molecule type" value="Genomic_DNA"/>
</dbReference>
<protein>
    <recommendedName>
        <fullName evidence="1">NADP-dependent oxidoreductase domain-containing protein</fullName>
    </recommendedName>
</protein>
<feature type="domain" description="NADP-dependent oxidoreductase" evidence="1">
    <location>
        <begin position="17"/>
        <end position="105"/>
    </location>
</feature>
<evidence type="ECO:0000313" key="2">
    <source>
        <dbReference type="EMBL" id="CAG7818088.1"/>
    </source>
</evidence>
<dbReference type="InterPro" id="IPR018170">
    <property type="entry name" value="Aldo/ket_reductase_CS"/>
</dbReference>
<dbReference type="PIRSF" id="PIRSF000097">
    <property type="entry name" value="AKR"/>
    <property type="match status" value="1"/>
</dbReference>
<dbReference type="InterPro" id="IPR023210">
    <property type="entry name" value="NADP_OxRdtase_dom"/>
</dbReference>
<dbReference type="GO" id="GO:0016491">
    <property type="term" value="F:oxidoreductase activity"/>
    <property type="evidence" value="ECO:0007669"/>
    <property type="project" value="InterPro"/>
</dbReference>
<dbReference type="InterPro" id="IPR020471">
    <property type="entry name" value="AKR"/>
</dbReference>
<organism evidence="2 3">
    <name type="scientific">Allacma fusca</name>
    <dbReference type="NCBI Taxonomy" id="39272"/>
    <lineage>
        <taxon>Eukaryota</taxon>
        <taxon>Metazoa</taxon>
        <taxon>Ecdysozoa</taxon>
        <taxon>Arthropoda</taxon>
        <taxon>Hexapoda</taxon>
        <taxon>Collembola</taxon>
        <taxon>Symphypleona</taxon>
        <taxon>Sminthuridae</taxon>
        <taxon>Allacma</taxon>
    </lineage>
</organism>
<evidence type="ECO:0000259" key="1">
    <source>
        <dbReference type="Pfam" id="PF00248"/>
    </source>
</evidence>
<gene>
    <name evidence="2" type="ORF">AFUS01_LOCUS28615</name>
</gene>